<feature type="compositionally biased region" description="Acidic residues" evidence="1">
    <location>
        <begin position="40"/>
        <end position="52"/>
    </location>
</feature>
<evidence type="ECO:0000256" key="1">
    <source>
        <dbReference type="SAM" id="MobiDB-lite"/>
    </source>
</evidence>
<name>A6KLE3_RAT</name>
<organism evidence="2 3">
    <name type="scientific">Rattus norvegicus</name>
    <name type="common">Rat</name>
    <dbReference type="NCBI Taxonomy" id="10116"/>
    <lineage>
        <taxon>Eukaryota</taxon>
        <taxon>Metazoa</taxon>
        <taxon>Chordata</taxon>
        <taxon>Craniata</taxon>
        <taxon>Vertebrata</taxon>
        <taxon>Euteleostomi</taxon>
        <taxon>Mammalia</taxon>
        <taxon>Eutheria</taxon>
        <taxon>Euarchontoglires</taxon>
        <taxon>Glires</taxon>
        <taxon>Rodentia</taxon>
        <taxon>Myomorpha</taxon>
        <taxon>Muroidea</taxon>
        <taxon>Muridae</taxon>
        <taxon>Murinae</taxon>
        <taxon>Rattus</taxon>
    </lineage>
</organism>
<evidence type="ECO:0000313" key="2">
    <source>
        <dbReference type="EMBL" id="EDL86486.1"/>
    </source>
</evidence>
<dbReference type="EMBL" id="CH474064">
    <property type="protein sequence ID" value="EDL86486.1"/>
    <property type="molecule type" value="Genomic_DNA"/>
</dbReference>
<feature type="region of interest" description="Disordered" evidence="1">
    <location>
        <begin position="1"/>
        <end position="108"/>
    </location>
</feature>
<reference evidence="3" key="1">
    <citation type="submission" date="2005-09" db="EMBL/GenBank/DDBJ databases">
        <authorList>
            <person name="Mural R.J."/>
            <person name="Li P.W."/>
            <person name="Adams M.D."/>
            <person name="Amanatides P.G."/>
            <person name="Baden-Tillson H."/>
            <person name="Barnstead M."/>
            <person name="Chin S.H."/>
            <person name="Dew I."/>
            <person name="Evans C.A."/>
            <person name="Ferriera S."/>
            <person name="Flanigan M."/>
            <person name="Fosler C."/>
            <person name="Glodek A."/>
            <person name="Gu Z."/>
            <person name="Holt R.A."/>
            <person name="Jennings D."/>
            <person name="Kraft C.L."/>
            <person name="Lu F."/>
            <person name="Nguyen T."/>
            <person name="Nusskern D.R."/>
            <person name="Pfannkoch C.M."/>
            <person name="Sitter C."/>
            <person name="Sutton G.G."/>
            <person name="Venter J.C."/>
            <person name="Wang Z."/>
            <person name="Woodage T."/>
            <person name="Zheng X.H."/>
            <person name="Zhong F."/>
        </authorList>
    </citation>
    <scope>NUCLEOTIDE SEQUENCE [LARGE SCALE GENOMIC DNA]</scope>
    <source>
        <strain>BN</strain>
        <strain evidence="3">Sprague-Dawley</strain>
    </source>
</reference>
<proteinExistence type="predicted"/>
<dbReference type="Proteomes" id="UP000234681">
    <property type="component" value="Chromosome 17"/>
</dbReference>
<accession>A6KLE3</accession>
<dbReference type="AlphaFoldDB" id="A6KLE3"/>
<evidence type="ECO:0000313" key="3">
    <source>
        <dbReference type="Proteomes" id="UP000234681"/>
    </source>
</evidence>
<protein>
    <submittedName>
        <fullName evidence="2">Doublecortin domain containing 2 (Predicted), isoform CRA_a</fullName>
    </submittedName>
</protein>
<sequence length="108" mass="11335">MNGEAEDRAGSKVADAPEEEEGIPDQGEKKASPSRVNGGTDEENGEELDQVTEELQPTVDEKGKAEGDNSAQDEAGLDAQRPPRPEVTVTSPQENEGNESNKASSAVA</sequence>
<feature type="compositionally biased region" description="Basic and acidic residues" evidence="1">
    <location>
        <begin position="1"/>
        <end position="10"/>
    </location>
</feature>
<feature type="compositionally biased region" description="Polar residues" evidence="1">
    <location>
        <begin position="88"/>
        <end position="108"/>
    </location>
</feature>
<gene>
    <name evidence="2" type="primary">Dcdc2_predicted</name>
    <name evidence="2" type="ORF">rCG_45158</name>
</gene>